<dbReference type="Gene3D" id="3.30.70.1450">
    <property type="entry name" value="Regulator of K+ conductance, C-terminal domain"/>
    <property type="match status" value="1"/>
</dbReference>
<dbReference type="InterPro" id="IPR003148">
    <property type="entry name" value="RCK_N"/>
</dbReference>
<dbReference type="SUPFAM" id="SSF116726">
    <property type="entry name" value="TrkA C-terminal domain-like"/>
    <property type="match status" value="1"/>
</dbReference>
<evidence type="ECO:0000313" key="2">
    <source>
        <dbReference type="EMBL" id="APG58903.1"/>
    </source>
</evidence>
<dbReference type="RefSeq" id="WP_072551560.1">
    <property type="nucleotide sequence ID" value="NZ_CP018153.1"/>
</dbReference>
<dbReference type="AlphaFoldDB" id="A0A1L3J1A7"/>
<evidence type="ECO:0000259" key="1">
    <source>
        <dbReference type="PROSITE" id="PS51201"/>
    </source>
</evidence>
<dbReference type="STRING" id="1913577.LPB144_00100"/>
<gene>
    <name evidence="2" type="ORF">LPB144_00100</name>
</gene>
<keyword evidence="3" id="KW-1185">Reference proteome</keyword>
<dbReference type="InterPro" id="IPR036291">
    <property type="entry name" value="NAD(P)-bd_dom_sf"/>
</dbReference>
<protein>
    <submittedName>
        <fullName evidence="2">Potassium transporter TrkA</fullName>
    </submittedName>
</protein>
<organism evidence="2 3">
    <name type="scientific">Christiangramia salexigens</name>
    <dbReference type="NCBI Taxonomy" id="1913577"/>
    <lineage>
        <taxon>Bacteria</taxon>
        <taxon>Pseudomonadati</taxon>
        <taxon>Bacteroidota</taxon>
        <taxon>Flavobacteriia</taxon>
        <taxon>Flavobacteriales</taxon>
        <taxon>Flavobacteriaceae</taxon>
        <taxon>Christiangramia</taxon>
    </lineage>
</organism>
<dbReference type="Pfam" id="PF02254">
    <property type="entry name" value="TrkA_N"/>
    <property type="match status" value="1"/>
</dbReference>
<dbReference type="KEGG" id="grl:LPB144_00100"/>
<dbReference type="InterPro" id="IPR050721">
    <property type="entry name" value="Trk_Ktr_HKT_K-transport"/>
</dbReference>
<dbReference type="EMBL" id="CP018153">
    <property type="protein sequence ID" value="APG58903.1"/>
    <property type="molecule type" value="Genomic_DNA"/>
</dbReference>
<dbReference type="InterPro" id="IPR036721">
    <property type="entry name" value="RCK_C_sf"/>
</dbReference>
<name>A0A1L3J1A7_9FLAO</name>
<dbReference type="PROSITE" id="PS51201">
    <property type="entry name" value="RCK_N"/>
    <property type="match status" value="1"/>
</dbReference>
<dbReference type="PANTHER" id="PTHR43833">
    <property type="entry name" value="POTASSIUM CHANNEL PROTEIN 2-RELATED-RELATED"/>
    <property type="match status" value="1"/>
</dbReference>
<dbReference type="OrthoDB" id="9776294at2"/>
<reference evidence="2 3" key="1">
    <citation type="submission" date="2016-11" db="EMBL/GenBank/DDBJ databases">
        <title>Gramella sp. LPB0144 isolated from marine environment.</title>
        <authorList>
            <person name="Kim E."/>
            <person name="Yi H."/>
        </authorList>
    </citation>
    <scope>NUCLEOTIDE SEQUENCE [LARGE SCALE GENOMIC DNA]</scope>
    <source>
        <strain evidence="2 3">LPB0144</strain>
    </source>
</reference>
<dbReference type="PANTHER" id="PTHR43833:SF7">
    <property type="entry name" value="KTR SYSTEM POTASSIUM UPTAKE PROTEIN C"/>
    <property type="match status" value="1"/>
</dbReference>
<feature type="domain" description="RCK N-terminal" evidence="1">
    <location>
        <begin position="1"/>
        <end position="122"/>
    </location>
</feature>
<proteinExistence type="predicted"/>
<dbReference type="GO" id="GO:0006813">
    <property type="term" value="P:potassium ion transport"/>
    <property type="evidence" value="ECO:0007669"/>
    <property type="project" value="InterPro"/>
</dbReference>
<dbReference type="Gene3D" id="3.40.50.720">
    <property type="entry name" value="NAD(P)-binding Rossmann-like Domain"/>
    <property type="match status" value="1"/>
</dbReference>
<evidence type="ECO:0000313" key="3">
    <source>
        <dbReference type="Proteomes" id="UP000182510"/>
    </source>
</evidence>
<dbReference type="SUPFAM" id="SSF51735">
    <property type="entry name" value="NAD(P)-binding Rossmann-fold domains"/>
    <property type="match status" value="1"/>
</dbReference>
<sequence>MKYIVIGLGKFGASLAEKLTEMGNEVIGVDIRMSKVESIKEKLTHSINLDATDIEAVKNLPLSDTDIVIVAIGEDKSANIMTAALLKQMKVKRIISRAVDPLQRMVLEAMGVKEIIYPEEETADRWAKKLNLEGVVDSFELDGNFSIVETRIPEEYHDKTVKEIGIKEEFNVIVLTTMTVSKEKNDLGTETDKTSVQGIARADTKLYKDEIMVLYGHNKDIKNLLDEHRKFKDGL</sequence>
<dbReference type="Proteomes" id="UP000182510">
    <property type="component" value="Chromosome"/>
</dbReference>
<accession>A0A1L3J1A7</accession>